<evidence type="ECO:0000256" key="11">
    <source>
        <dbReference type="ARBA" id="ARBA00023235"/>
    </source>
</evidence>
<evidence type="ECO:0000259" key="21">
    <source>
        <dbReference type="PROSITE" id="PS51385"/>
    </source>
</evidence>
<evidence type="ECO:0000256" key="12">
    <source>
        <dbReference type="ARBA" id="ARBA00023239"/>
    </source>
</evidence>
<proteinExistence type="inferred from homology"/>
<comment type="catalytic activity">
    <reaction evidence="1 18">
        <text>(6R)-NADHX = (6S)-NADHX</text>
        <dbReference type="Rhea" id="RHEA:32215"/>
        <dbReference type="ChEBI" id="CHEBI:64074"/>
        <dbReference type="ChEBI" id="CHEBI:64075"/>
        <dbReference type="EC" id="5.1.99.6"/>
    </reaction>
</comment>
<evidence type="ECO:0000256" key="8">
    <source>
        <dbReference type="ARBA" id="ARBA00022857"/>
    </source>
</evidence>
<reference evidence="22 23" key="1">
    <citation type="submission" date="2019-07" db="EMBL/GenBank/DDBJ databases">
        <title>Whole genome shotgun sequence of Terrabacter aerolatus NBRC 106305.</title>
        <authorList>
            <person name="Hosoyama A."/>
            <person name="Uohara A."/>
            <person name="Ohji S."/>
            <person name="Ichikawa N."/>
        </authorList>
    </citation>
    <scope>NUCLEOTIDE SEQUENCE [LARGE SCALE GENOMIC DNA]</scope>
    <source>
        <strain evidence="22 23">NBRC 106305</strain>
    </source>
</reference>
<keyword evidence="6 17" id="KW-0547">Nucleotide-binding</keyword>
<dbReference type="Pfam" id="PF01256">
    <property type="entry name" value="Carb_kinase"/>
    <property type="match status" value="2"/>
</dbReference>
<dbReference type="PROSITE" id="PS01050">
    <property type="entry name" value="YJEF_C_2"/>
    <property type="match status" value="1"/>
</dbReference>
<comment type="function">
    <text evidence="14 18">Bifunctional enzyme that catalyzes the epimerization of the S- and R-forms of NAD(P)HX and the dehydration of the S-form of NAD(P)HX at the expense of ADP, which is converted to AMP. This allows the repair of both epimers of NAD(P)HX, a damaged form of NAD(P)H that is a result of enzymatic or heat-dependent hydration.</text>
</comment>
<keyword evidence="23" id="KW-1185">Reference proteome</keyword>
<keyword evidence="7 17" id="KW-0067">ATP-binding</keyword>
<keyword evidence="10 17" id="KW-0520">NAD</keyword>
<comment type="catalytic activity">
    <reaction evidence="2 18">
        <text>(6R)-NADPHX = (6S)-NADPHX</text>
        <dbReference type="Rhea" id="RHEA:32227"/>
        <dbReference type="ChEBI" id="CHEBI:64076"/>
        <dbReference type="ChEBI" id="CHEBI:64077"/>
        <dbReference type="EC" id="5.1.99.6"/>
    </reaction>
</comment>
<feature type="region of interest" description="Disordered" evidence="19">
    <location>
        <begin position="372"/>
        <end position="418"/>
    </location>
</feature>
<dbReference type="PIRSF" id="PIRSF017184">
    <property type="entry name" value="Nnr"/>
    <property type="match status" value="1"/>
</dbReference>
<dbReference type="AlphaFoldDB" id="A0A512D006"/>
<dbReference type="EMBL" id="BJYX01000006">
    <property type="protein sequence ID" value="GEO29794.1"/>
    <property type="molecule type" value="Genomic_DNA"/>
</dbReference>
<dbReference type="PROSITE" id="PS51383">
    <property type="entry name" value="YJEF_C_3"/>
    <property type="match status" value="1"/>
</dbReference>
<evidence type="ECO:0000256" key="13">
    <source>
        <dbReference type="ARBA" id="ARBA00023268"/>
    </source>
</evidence>
<evidence type="ECO:0000256" key="1">
    <source>
        <dbReference type="ARBA" id="ARBA00000013"/>
    </source>
</evidence>
<feature type="domain" description="YjeF N-terminal" evidence="21">
    <location>
        <begin position="10"/>
        <end position="216"/>
    </location>
</feature>
<dbReference type="InterPro" id="IPR030677">
    <property type="entry name" value="Nnr"/>
</dbReference>
<dbReference type="Gene3D" id="3.40.1190.20">
    <property type="match status" value="1"/>
</dbReference>
<evidence type="ECO:0000256" key="10">
    <source>
        <dbReference type="ARBA" id="ARBA00023027"/>
    </source>
</evidence>
<comment type="cofactor">
    <cofactor evidence="17">
        <name>Mg(2+)</name>
        <dbReference type="ChEBI" id="CHEBI:18420"/>
    </cofactor>
</comment>
<evidence type="ECO:0000313" key="23">
    <source>
        <dbReference type="Proteomes" id="UP000321534"/>
    </source>
</evidence>
<evidence type="ECO:0000256" key="14">
    <source>
        <dbReference type="ARBA" id="ARBA00025153"/>
    </source>
</evidence>
<feature type="binding site" evidence="17">
    <location>
        <position position="358"/>
    </location>
    <ligand>
        <name>(6S)-NADPHX</name>
        <dbReference type="ChEBI" id="CHEBI:64076"/>
    </ligand>
</feature>
<dbReference type="GO" id="GO:0046496">
    <property type="term" value="P:nicotinamide nucleotide metabolic process"/>
    <property type="evidence" value="ECO:0007669"/>
    <property type="project" value="UniProtKB-UniRule"/>
</dbReference>
<evidence type="ECO:0000256" key="15">
    <source>
        <dbReference type="ARBA" id="ARBA00048238"/>
    </source>
</evidence>
<organism evidence="22 23">
    <name type="scientific">Terrabacter aerolatus</name>
    <dbReference type="NCBI Taxonomy" id="422442"/>
    <lineage>
        <taxon>Bacteria</taxon>
        <taxon>Bacillati</taxon>
        <taxon>Actinomycetota</taxon>
        <taxon>Actinomycetes</taxon>
        <taxon>Micrococcales</taxon>
        <taxon>Intrasporangiaceae</taxon>
        <taxon>Terrabacter</taxon>
    </lineage>
</organism>
<gene>
    <name evidence="17" type="primary">nnrD</name>
    <name evidence="22" type="ORF">TAE01_16040</name>
</gene>
<name>A0A512D006_9MICO</name>
<comment type="caution">
    <text evidence="22">The sequence shown here is derived from an EMBL/GenBank/DDBJ whole genome shotgun (WGS) entry which is preliminary data.</text>
</comment>
<evidence type="ECO:0000256" key="4">
    <source>
        <dbReference type="ARBA" id="ARBA00009524"/>
    </source>
</evidence>
<dbReference type="GO" id="GO:0046872">
    <property type="term" value="F:metal ion binding"/>
    <property type="evidence" value="ECO:0007669"/>
    <property type="project" value="UniProtKB-UniRule"/>
</dbReference>
<keyword evidence="12 17" id="KW-0456">Lyase</keyword>
<dbReference type="InterPro" id="IPR017953">
    <property type="entry name" value="Carbohydrate_kinase_pred_CS"/>
</dbReference>
<protein>
    <recommendedName>
        <fullName evidence="17">ADP-dependent (S)-NAD(P)H-hydrate dehydratase</fullName>
        <ecNumber evidence="17">4.2.1.136</ecNumber>
    </recommendedName>
    <alternativeName>
        <fullName evidence="17">ADP-dependent NAD(P)HX dehydratase</fullName>
    </alternativeName>
</protein>
<comment type="catalytic activity">
    <reaction evidence="16 17 18">
        <text>(6S)-NADPHX + ADP = AMP + phosphate + NADPH + H(+)</text>
        <dbReference type="Rhea" id="RHEA:32235"/>
        <dbReference type="ChEBI" id="CHEBI:15378"/>
        <dbReference type="ChEBI" id="CHEBI:43474"/>
        <dbReference type="ChEBI" id="CHEBI:57783"/>
        <dbReference type="ChEBI" id="CHEBI:64076"/>
        <dbReference type="ChEBI" id="CHEBI:456215"/>
        <dbReference type="ChEBI" id="CHEBI:456216"/>
        <dbReference type="EC" id="4.2.1.136"/>
    </reaction>
</comment>
<keyword evidence="8 17" id="KW-0521">NADP</keyword>
<dbReference type="InterPro" id="IPR029056">
    <property type="entry name" value="Ribokinase-like"/>
</dbReference>
<dbReference type="GO" id="GO:0005524">
    <property type="term" value="F:ATP binding"/>
    <property type="evidence" value="ECO:0007669"/>
    <property type="project" value="UniProtKB-UniRule"/>
</dbReference>
<dbReference type="OrthoDB" id="9806925at2"/>
<dbReference type="Proteomes" id="UP000321534">
    <property type="component" value="Unassembled WGS sequence"/>
</dbReference>
<evidence type="ECO:0000256" key="6">
    <source>
        <dbReference type="ARBA" id="ARBA00022741"/>
    </source>
</evidence>
<dbReference type="EC" id="4.2.1.136" evidence="17"/>
<dbReference type="InterPro" id="IPR036652">
    <property type="entry name" value="YjeF_N_dom_sf"/>
</dbReference>
<comment type="similarity">
    <text evidence="4 18">In the C-terminal section; belongs to the NnrD/CARKD family.</text>
</comment>
<evidence type="ECO:0000256" key="18">
    <source>
        <dbReference type="PIRNR" id="PIRNR017184"/>
    </source>
</evidence>
<feature type="compositionally biased region" description="Basic and acidic residues" evidence="19">
    <location>
        <begin position="406"/>
        <end position="418"/>
    </location>
</feature>
<dbReference type="SUPFAM" id="SSF53613">
    <property type="entry name" value="Ribokinase-like"/>
    <property type="match status" value="1"/>
</dbReference>
<feature type="binding site" evidence="17">
    <location>
        <begin position="438"/>
        <end position="442"/>
    </location>
    <ligand>
        <name>AMP</name>
        <dbReference type="ChEBI" id="CHEBI:456215"/>
    </ligand>
</feature>
<comment type="cofactor">
    <cofactor evidence="18">
        <name>K(+)</name>
        <dbReference type="ChEBI" id="CHEBI:29103"/>
    </cofactor>
    <text evidence="18">Binds 1 potassium ion per subunit.</text>
</comment>
<comment type="subunit">
    <text evidence="17">Homotetramer.</text>
</comment>
<evidence type="ECO:0000256" key="7">
    <source>
        <dbReference type="ARBA" id="ARBA00022840"/>
    </source>
</evidence>
<dbReference type="GO" id="GO:0110051">
    <property type="term" value="P:metabolite repair"/>
    <property type="evidence" value="ECO:0007669"/>
    <property type="project" value="TreeGrafter"/>
</dbReference>
<dbReference type="Pfam" id="PF03853">
    <property type="entry name" value="YjeF_N"/>
    <property type="match status" value="1"/>
</dbReference>
<dbReference type="SUPFAM" id="SSF64153">
    <property type="entry name" value="YjeF N-terminal domain-like"/>
    <property type="match status" value="1"/>
</dbReference>
<sequence length="533" mass="53149">MIRAHSVETVRAAEAAAMAQLPEGELMSRAALGLAEVAAARLADTEGTTVVGLVGAGDNGGDTLYAVAHLAETGFACAVVLVPPSGRSGVHVGGLESAEVAGVMVHVAADGAAAAADVVAEADLVLDGIVGIGGRPGLRPEAARLVDAVDDDAWVIAVDLASGLDPAGEEGEDDAVWADETVTFGTPKPVHLLPAGEAATGRLTVVDIGVDLAEAPAAVERLTWDDVVDLWPVPGSGDDKYSRGVLGVVAGSEAYPGAAVLCTTSAAEAGVGMLRYVGTPTPVGLVHQAVPEAVVGDGRVQAWAVGPGLDTEADDERSRAQLEAARAALASDLPVVVDAGGLALVEGRRTAPTVLTPHAGELARLLNRLETRSAGTADGNHGAPVTSAGESRGRRPVTGPADGDEGDRHEVTADDVKGDPLGHARRLVALTGATVLLKGATTLVVTDGEPVRSQADAPPWLATAGAGDVLSGVIGALLAAGLTPHDAASLGALVHGVTADRVSGGGPLRALAVAHGIRPTVRDLLARGRSAPG</sequence>
<dbReference type="GO" id="GO:0052856">
    <property type="term" value="F:NAD(P)HX epimerase activity"/>
    <property type="evidence" value="ECO:0007669"/>
    <property type="project" value="UniProtKB-EC"/>
</dbReference>
<dbReference type="PROSITE" id="PS51385">
    <property type="entry name" value="YJEF_N"/>
    <property type="match status" value="1"/>
</dbReference>
<dbReference type="CDD" id="cd01171">
    <property type="entry name" value="YXKO-related"/>
    <property type="match status" value="1"/>
</dbReference>
<accession>A0A512D006</accession>
<comment type="similarity">
    <text evidence="17">Belongs to the NnrD/CARKD family.</text>
</comment>
<keyword evidence="11 18" id="KW-0413">Isomerase</keyword>
<evidence type="ECO:0000256" key="19">
    <source>
        <dbReference type="SAM" id="MobiDB-lite"/>
    </source>
</evidence>
<dbReference type="InterPro" id="IPR000631">
    <property type="entry name" value="CARKD"/>
</dbReference>
<feature type="binding site" evidence="17">
    <location>
        <position position="308"/>
    </location>
    <ligand>
        <name>(6S)-NADPHX</name>
        <dbReference type="ChEBI" id="CHEBI:64076"/>
    </ligand>
</feature>
<feature type="binding site" evidence="17">
    <location>
        <position position="258"/>
    </location>
    <ligand>
        <name>(6S)-NADPHX</name>
        <dbReference type="ChEBI" id="CHEBI:64076"/>
    </ligand>
</feature>
<dbReference type="RefSeq" id="WP_147065170.1">
    <property type="nucleotide sequence ID" value="NZ_BAAARO010000013.1"/>
</dbReference>
<keyword evidence="13" id="KW-0511">Multifunctional enzyme</keyword>
<dbReference type="HAMAP" id="MF_01965">
    <property type="entry name" value="NADHX_dehydratase"/>
    <property type="match status" value="1"/>
</dbReference>
<evidence type="ECO:0000259" key="20">
    <source>
        <dbReference type="PROSITE" id="PS51383"/>
    </source>
</evidence>
<dbReference type="PANTHER" id="PTHR12592">
    <property type="entry name" value="ATP-DEPENDENT (S)-NAD(P)H-HYDRATE DEHYDRATASE FAMILY MEMBER"/>
    <property type="match status" value="1"/>
</dbReference>
<feature type="binding site" evidence="17">
    <location>
        <position position="467"/>
    </location>
    <ligand>
        <name>AMP</name>
        <dbReference type="ChEBI" id="CHEBI:456215"/>
    </ligand>
</feature>
<dbReference type="InterPro" id="IPR004443">
    <property type="entry name" value="YjeF_N_dom"/>
</dbReference>
<evidence type="ECO:0000256" key="16">
    <source>
        <dbReference type="ARBA" id="ARBA00049209"/>
    </source>
</evidence>
<evidence type="ECO:0000313" key="22">
    <source>
        <dbReference type="EMBL" id="GEO29794.1"/>
    </source>
</evidence>
<evidence type="ECO:0000256" key="5">
    <source>
        <dbReference type="ARBA" id="ARBA00022723"/>
    </source>
</evidence>
<dbReference type="GO" id="GO:0052855">
    <property type="term" value="F:ADP-dependent NAD(P)H-hydrate dehydratase activity"/>
    <property type="evidence" value="ECO:0007669"/>
    <property type="project" value="UniProtKB-UniRule"/>
</dbReference>
<dbReference type="Gene3D" id="3.40.50.10260">
    <property type="entry name" value="YjeF N-terminal domain"/>
    <property type="match status" value="1"/>
</dbReference>
<evidence type="ECO:0000256" key="2">
    <source>
        <dbReference type="ARBA" id="ARBA00000909"/>
    </source>
</evidence>
<comment type="function">
    <text evidence="17">Catalyzes the dehydration of the S-form of NAD(P)HX at the expense of ADP, which is converted to AMP. Together with NAD(P)HX epimerase, which catalyzes the epimerization of the S- and R-forms, the enzyme allows the repair of both epimers of NAD(P)HX, a damaged form of NAD(P)H that is a result of enzymatic or heat-dependent hydration.</text>
</comment>
<evidence type="ECO:0000256" key="3">
    <source>
        <dbReference type="ARBA" id="ARBA00006001"/>
    </source>
</evidence>
<keyword evidence="9 18" id="KW-0630">Potassium</keyword>
<dbReference type="PANTHER" id="PTHR12592:SF0">
    <property type="entry name" value="ATP-DEPENDENT (S)-NAD(P)H-HYDRATE DEHYDRATASE"/>
    <property type="match status" value="1"/>
</dbReference>
<comment type="similarity">
    <text evidence="3 18">In the N-terminal section; belongs to the NnrE/AIBP family.</text>
</comment>
<comment type="catalytic activity">
    <reaction evidence="15 17 18">
        <text>(6S)-NADHX + ADP = AMP + phosphate + NADH + H(+)</text>
        <dbReference type="Rhea" id="RHEA:32223"/>
        <dbReference type="ChEBI" id="CHEBI:15378"/>
        <dbReference type="ChEBI" id="CHEBI:43474"/>
        <dbReference type="ChEBI" id="CHEBI:57945"/>
        <dbReference type="ChEBI" id="CHEBI:64074"/>
        <dbReference type="ChEBI" id="CHEBI:456215"/>
        <dbReference type="ChEBI" id="CHEBI:456216"/>
        <dbReference type="EC" id="4.2.1.136"/>
    </reaction>
</comment>
<evidence type="ECO:0000256" key="17">
    <source>
        <dbReference type="HAMAP-Rule" id="MF_01965"/>
    </source>
</evidence>
<keyword evidence="5 18" id="KW-0479">Metal-binding</keyword>
<evidence type="ECO:0000256" key="9">
    <source>
        <dbReference type="ARBA" id="ARBA00022958"/>
    </source>
</evidence>
<feature type="binding site" evidence="17">
    <location>
        <position position="468"/>
    </location>
    <ligand>
        <name>(6S)-NADPHX</name>
        <dbReference type="ChEBI" id="CHEBI:64076"/>
    </ligand>
</feature>
<feature type="domain" description="YjeF C-terminal" evidence="20">
    <location>
        <begin position="223"/>
        <end position="524"/>
    </location>
</feature>